<dbReference type="CDD" id="cd00830">
    <property type="entry name" value="KAS_III"/>
    <property type="match status" value="1"/>
</dbReference>
<dbReference type="Gene3D" id="3.40.47.10">
    <property type="match status" value="2"/>
</dbReference>
<organism evidence="5 6">
    <name type="scientific">Sandaracinus amylolyticus</name>
    <dbReference type="NCBI Taxonomy" id="927083"/>
    <lineage>
        <taxon>Bacteria</taxon>
        <taxon>Pseudomonadati</taxon>
        <taxon>Myxococcota</taxon>
        <taxon>Polyangia</taxon>
        <taxon>Polyangiales</taxon>
        <taxon>Sandaracinaceae</taxon>
        <taxon>Sandaracinus</taxon>
    </lineage>
</organism>
<dbReference type="PANTHER" id="PTHR34069:SF3">
    <property type="entry name" value="ACYL-COA:ACYL-COA ALKYLTRANSFERASE"/>
    <property type="match status" value="1"/>
</dbReference>
<dbReference type="AlphaFoldDB" id="A0A0F6SFN8"/>
<dbReference type="GO" id="GO:0004315">
    <property type="term" value="F:3-oxoacyl-[acyl-carrier-protein] synthase activity"/>
    <property type="evidence" value="ECO:0007669"/>
    <property type="project" value="InterPro"/>
</dbReference>
<dbReference type="KEGG" id="samy:DB32_004418"/>
<dbReference type="Pfam" id="PF08541">
    <property type="entry name" value="ACP_syn_III_C"/>
    <property type="match status" value="1"/>
</dbReference>
<dbReference type="OrthoDB" id="9788274at2"/>
<evidence type="ECO:0000259" key="4">
    <source>
        <dbReference type="Pfam" id="PF08545"/>
    </source>
</evidence>
<dbReference type="InterPro" id="IPR013747">
    <property type="entry name" value="ACP_syn_III_C"/>
</dbReference>
<dbReference type="GO" id="GO:0006633">
    <property type="term" value="P:fatty acid biosynthetic process"/>
    <property type="evidence" value="ECO:0007669"/>
    <property type="project" value="InterPro"/>
</dbReference>
<evidence type="ECO:0000259" key="3">
    <source>
        <dbReference type="Pfam" id="PF08541"/>
    </source>
</evidence>
<keyword evidence="2" id="KW-0012">Acyltransferase</keyword>
<proteinExistence type="predicted"/>
<name>A0A0F6SFN8_9BACT</name>
<dbReference type="PANTHER" id="PTHR34069">
    <property type="entry name" value="3-OXOACYL-[ACYL-CARRIER-PROTEIN] SYNTHASE 3"/>
    <property type="match status" value="1"/>
</dbReference>
<dbReference type="STRING" id="927083.DB32_004418"/>
<reference evidence="5 6" key="1">
    <citation type="submission" date="2015-03" db="EMBL/GenBank/DDBJ databases">
        <title>Genome assembly of Sandaracinus amylolyticus DSM 53668.</title>
        <authorList>
            <person name="Sharma G."/>
            <person name="Subramanian S."/>
        </authorList>
    </citation>
    <scope>NUCLEOTIDE SEQUENCE [LARGE SCALE GENOMIC DNA]</scope>
    <source>
        <strain evidence="5 6">DSM 53668</strain>
    </source>
</reference>
<keyword evidence="1" id="KW-0808">Transferase</keyword>
<keyword evidence="6" id="KW-1185">Reference proteome</keyword>
<protein>
    <submittedName>
        <fullName evidence="5">3-oxoacyl-[ACP] synthase III in alkane synthesis cluster</fullName>
    </submittedName>
</protein>
<dbReference type="EMBL" id="CP011125">
    <property type="protein sequence ID" value="AKF07269.1"/>
    <property type="molecule type" value="Genomic_DNA"/>
</dbReference>
<gene>
    <name evidence="5" type="ORF">DB32_004418</name>
</gene>
<dbReference type="RefSeq" id="WP_053234550.1">
    <property type="nucleotide sequence ID" value="NZ_CP011125.1"/>
</dbReference>
<accession>A0A0F6SFN8</accession>
<dbReference type="SUPFAM" id="SSF53901">
    <property type="entry name" value="Thiolase-like"/>
    <property type="match status" value="1"/>
</dbReference>
<evidence type="ECO:0000256" key="2">
    <source>
        <dbReference type="ARBA" id="ARBA00023315"/>
    </source>
</evidence>
<dbReference type="InterPro" id="IPR013751">
    <property type="entry name" value="ACP_syn_III_N"/>
</dbReference>
<dbReference type="GO" id="GO:0044550">
    <property type="term" value="P:secondary metabolite biosynthetic process"/>
    <property type="evidence" value="ECO:0007669"/>
    <property type="project" value="TreeGrafter"/>
</dbReference>
<feature type="domain" description="Beta-ketoacyl-[acyl-carrier-protein] synthase III N-terminal" evidence="4">
    <location>
        <begin position="117"/>
        <end position="193"/>
    </location>
</feature>
<dbReference type="NCBIfam" id="NF006720">
    <property type="entry name" value="PRK09258.1"/>
    <property type="match status" value="1"/>
</dbReference>
<evidence type="ECO:0000313" key="6">
    <source>
        <dbReference type="Proteomes" id="UP000034883"/>
    </source>
</evidence>
<dbReference type="Proteomes" id="UP000034883">
    <property type="component" value="Chromosome"/>
</dbReference>
<feature type="domain" description="Beta-ketoacyl-[acyl-carrier-protein] synthase III C-terminal" evidence="3">
    <location>
        <begin position="251"/>
        <end position="334"/>
    </location>
</feature>
<evidence type="ECO:0000256" key="1">
    <source>
        <dbReference type="ARBA" id="ARBA00022679"/>
    </source>
</evidence>
<sequence length="337" mass="35681">MLFSSVSVASVAYVDAPHRVSSRELEDRLSPLLKRLGLAPGIIASLSGVQARRFWDEGVQPSEVAAQAGEKAIVASGIDRARIGVLVNTSVCRDFVEPSTASIVHRHLGLSPRCRNFDLANACLGFLDGMELVAAMIERGAIDAALVVDGEGSRFAVEKTIDRLNASGDARALGEEFATLTLGSGAAAMVLCRRDLAPAAHAFRGGVSLAATDWNHLCRGHADRMVTDAQKLLTQGLDLASKTFELARTELGWSPDVLDEVVIHQVSRQHTEKLAAQLGVAPAKIHAIFPEHGNVGPASVPMVLAKAAEIGRLRSGMRVALMGIGSGLNCAMAEIVW</sequence>
<dbReference type="Pfam" id="PF08545">
    <property type="entry name" value="ACP_syn_III"/>
    <property type="match status" value="1"/>
</dbReference>
<dbReference type="SMR" id="A0A0F6SFN8"/>
<dbReference type="InterPro" id="IPR016039">
    <property type="entry name" value="Thiolase-like"/>
</dbReference>
<evidence type="ECO:0000313" key="5">
    <source>
        <dbReference type="EMBL" id="AKF07269.1"/>
    </source>
</evidence>